<keyword evidence="6" id="KW-0862">Zinc</keyword>
<comment type="catalytic activity">
    <reaction evidence="6">
        <text>a 4-hydroxy-3-methoxy-5-(all-trans-polyprenyl)benzoate + H(+) = a 2-methoxy-6-(all-trans-polyprenyl)phenol + CO2</text>
        <dbReference type="Rhea" id="RHEA:81179"/>
        <dbReference type="Rhea" id="RHEA-COMP:9551"/>
        <dbReference type="Rhea" id="RHEA-COMP:10931"/>
        <dbReference type="ChEBI" id="CHEBI:15378"/>
        <dbReference type="ChEBI" id="CHEBI:16526"/>
        <dbReference type="ChEBI" id="CHEBI:62731"/>
        <dbReference type="ChEBI" id="CHEBI:84443"/>
        <dbReference type="EC" id="4.1.1.130"/>
    </reaction>
</comment>
<gene>
    <name evidence="8" type="ORF">BESB_029930</name>
</gene>
<dbReference type="PANTHER" id="PTHR12922">
    <property type="entry name" value="UBIQUINONE BIOSYNTHESIS PROTEIN"/>
    <property type="match status" value="1"/>
</dbReference>
<keyword evidence="3 6" id="KW-0496">Mitochondrion</keyword>
<evidence type="ECO:0000313" key="8">
    <source>
        <dbReference type="EMBL" id="PFH31119.1"/>
    </source>
</evidence>
<evidence type="ECO:0000256" key="6">
    <source>
        <dbReference type="HAMAP-Rule" id="MF_03111"/>
    </source>
</evidence>
<feature type="binding site" evidence="6">
    <location>
        <position position="282"/>
    </location>
    <ligand>
        <name>Zn(2+)</name>
        <dbReference type="ChEBI" id="CHEBI:29105"/>
    </ligand>
</feature>
<accession>A0A2A9LZG0</accession>
<comment type="cofactor">
    <cofactor evidence="6">
        <name>Zn(2+)</name>
        <dbReference type="ChEBI" id="CHEBI:29105"/>
    </cofactor>
</comment>
<keyword evidence="5 6" id="KW-0456">Lyase</keyword>
<evidence type="ECO:0000256" key="4">
    <source>
        <dbReference type="ARBA" id="ARBA00023136"/>
    </source>
</evidence>
<feature type="binding site" evidence="6">
    <location>
        <position position="267"/>
    </location>
    <ligand>
        <name>Zn(2+)</name>
        <dbReference type="ChEBI" id="CHEBI:29105"/>
    </ligand>
</feature>
<dbReference type="VEuPathDB" id="ToxoDB:BESB_029930"/>
<evidence type="ECO:0000313" key="9">
    <source>
        <dbReference type="Proteomes" id="UP000224006"/>
    </source>
</evidence>
<comment type="pathway">
    <text evidence="6">Cofactor biosynthesis; ubiquinone biosynthesis.</text>
</comment>
<keyword evidence="9" id="KW-1185">Reference proteome</keyword>
<feature type="region of interest" description="Disordered" evidence="7">
    <location>
        <begin position="45"/>
        <end position="68"/>
    </location>
</feature>
<dbReference type="RefSeq" id="XP_029215128.1">
    <property type="nucleotide sequence ID" value="XM_029361661.1"/>
</dbReference>
<dbReference type="OrthoDB" id="4249at2759"/>
<evidence type="ECO:0000256" key="1">
    <source>
        <dbReference type="ARBA" id="ARBA00022688"/>
    </source>
</evidence>
<reference evidence="8 9" key="1">
    <citation type="submission" date="2017-09" db="EMBL/GenBank/DDBJ databases">
        <title>Genome sequencing of Besnoitia besnoiti strain Bb-Ger1.</title>
        <authorList>
            <person name="Schares G."/>
            <person name="Venepally P."/>
            <person name="Lorenzi H.A."/>
        </authorList>
    </citation>
    <scope>NUCLEOTIDE SEQUENCE [LARGE SCALE GENOMIC DNA]</scope>
    <source>
        <strain evidence="8 9">Bb-Ger1</strain>
    </source>
</reference>
<evidence type="ECO:0000256" key="7">
    <source>
        <dbReference type="SAM" id="MobiDB-lite"/>
    </source>
</evidence>
<dbReference type="InterPro" id="IPR027540">
    <property type="entry name" value="Coq4_euk"/>
</dbReference>
<organism evidence="8 9">
    <name type="scientific">Besnoitia besnoiti</name>
    <name type="common">Apicomplexan protozoan</name>
    <dbReference type="NCBI Taxonomy" id="94643"/>
    <lineage>
        <taxon>Eukaryota</taxon>
        <taxon>Sar</taxon>
        <taxon>Alveolata</taxon>
        <taxon>Apicomplexa</taxon>
        <taxon>Conoidasida</taxon>
        <taxon>Coccidia</taxon>
        <taxon>Eucoccidiorida</taxon>
        <taxon>Eimeriorina</taxon>
        <taxon>Sarcocystidae</taxon>
        <taxon>Besnoitia</taxon>
    </lineage>
</organism>
<keyword evidence="1 6" id="KW-0831">Ubiquinone biosynthesis</keyword>
<dbReference type="Pfam" id="PF05019">
    <property type="entry name" value="Coq4"/>
    <property type="match status" value="1"/>
</dbReference>
<comment type="subunit">
    <text evidence="6">Component of a multi-subunit COQ enzyme complex.</text>
</comment>
<comment type="caution">
    <text evidence="8">The sequence shown here is derived from an EMBL/GenBank/DDBJ whole genome shotgun (WGS) entry which is preliminary data.</text>
</comment>
<evidence type="ECO:0000256" key="3">
    <source>
        <dbReference type="ARBA" id="ARBA00023128"/>
    </source>
</evidence>
<dbReference type="GO" id="GO:0008270">
    <property type="term" value="F:zinc ion binding"/>
    <property type="evidence" value="ECO:0007669"/>
    <property type="project" value="UniProtKB-UniRule"/>
</dbReference>
<sequence>MEGGVLLRGAMLTRSRVRLAERSQAAFQRQFELFHSPLVPLSPPARAWGATPAPPSAPSPSSSSPPAPAFACAALPPSSAPSSRLVWDFERSFLPPSDGGALDRTDRDGEAARAVPAAAAASAPSGLASAAAGFGAQLLRDLQRASLRLLRKSEIAAKAAYGALARPTEDEHVATLSEVTSDGALERLHRQMWEHPDGRRILEKKPLLDDRFLDYAALRKLPQHTLGWAYMQFMDGNELHAGARQPVRFVDDPELSYVLTRYRQLHDFMHTIYGAGISVAAEVALKLIEFRQTGLPMTLFASVFGSLATPVLQLHVPAAATDGRVVGAALAGKMRRIQTGEEASTFSKVNASVHLVVEDAAAGLDGADRERETRTARGERVLYPRHALLTELLPWAWAAADAVKVPLHLVYVEEWLERPLDDLRRHCGVLLPPAHLAPHFAFKV</sequence>
<evidence type="ECO:0000256" key="5">
    <source>
        <dbReference type="ARBA" id="ARBA00023239"/>
    </source>
</evidence>
<dbReference type="STRING" id="94643.A0A2A9LZG0"/>
<dbReference type="GeneID" id="40308045"/>
<dbReference type="KEGG" id="bbes:BESB_029930"/>
<proteinExistence type="inferred from homology"/>
<dbReference type="EMBL" id="NWUJ01000016">
    <property type="protein sequence ID" value="PFH31119.1"/>
    <property type="molecule type" value="Genomic_DNA"/>
</dbReference>
<name>A0A2A9LZG0_BESBE</name>
<protein>
    <recommendedName>
        <fullName evidence="6">Ubiquinone biosynthesis protein COQ4 homolog, mitochondrial</fullName>
    </recommendedName>
    <alternativeName>
        <fullName evidence="6">4-hydroxy-3-methoxy-5-polyprenylbenzoate decarboxylase</fullName>
        <ecNumber evidence="6">4.1.1.130</ecNumber>
    </alternativeName>
    <alternativeName>
        <fullName evidence="6">Coenzyme Q biosynthesis protein 4 homolog</fullName>
    </alternativeName>
</protein>
<dbReference type="AlphaFoldDB" id="A0A2A9LZG0"/>
<keyword evidence="4 6" id="KW-0472">Membrane</keyword>
<comment type="subcellular location">
    <subcellularLocation>
        <location evidence="6">Mitochondrion inner membrane</location>
        <topology evidence="6">Peripheral membrane protein</topology>
        <orientation evidence="6">Matrix side</orientation>
    </subcellularLocation>
</comment>
<dbReference type="InterPro" id="IPR007715">
    <property type="entry name" value="Coq4"/>
</dbReference>
<feature type="compositionally biased region" description="Pro residues" evidence="7">
    <location>
        <begin position="52"/>
        <end position="68"/>
    </location>
</feature>
<dbReference type="HAMAP" id="MF_03111">
    <property type="entry name" value="Coq4"/>
    <property type="match status" value="1"/>
</dbReference>
<dbReference type="PANTHER" id="PTHR12922:SF7">
    <property type="entry name" value="UBIQUINONE BIOSYNTHESIS PROTEIN COQ4 HOMOLOG, MITOCHONDRIAL"/>
    <property type="match status" value="1"/>
</dbReference>
<dbReference type="GO" id="GO:0120539">
    <property type="term" value="F:4-hydroxy-3-methoxy-5-polyprenylbenzoate decarboxylase activity"/>
    <property type="evidence" value="ECO:0007669"/>
    <property type="project" value="UniProtKB-EC"/>
</dbReference>
<dbReference type="GO" id="GO:0031314">
    <property type="term" value="C:extrinsic component of mitochondrial inner membrane"/>
    <property type="evidence" value="ECO:0007669"/>
    <property type="project" value="UniProtKB-UniRule"/>
</dbReference>
<keyword evidence="2 6" id="KW-0999">Mitochondrion inner membrane</keyword>
<dbReference type="UniPathway" id="UPA00232"/>
<dbReference type="EC" id="4.1.1.130" evidence="6"/>
<evidence type="ECO:0000256" key="2">
    <source>
        <dbReference type="ARBA" id="ARBA00022792"/>
    </source>
</evidence>
<keyword evidence="6" id="KW-0479">Metal-binding</keyword>
<keyword evidence="8" id="KW-0830">Ubiquinone</keyword>
<comment type="function">
    <text evidence="6">Lyase that catalyzes the C1-decarboxylation of 4-hydroxy-3-methoxy-5-(all-trans-polyprenyl)benzoic acid into 2-methoxy-6-(all-trans-polyprenyl)phenol during ubiquinone biosynthesis.</text>
</comment>
<feature type="binding site" evidence="6">
    <location>
        <position position="270"/>
    </location>
    <ligand>
        <name>Zn(2+)</name>
        <dbReference type="ChEBI" id="CHEBI:29105"/>
    </ligand>
</feature>
<feature type="binding site" evidence="6">
    <location>
        <position position="266"/>
    </location>
    <ligand>
        <name>Zn(2+)</name>
        <dbReference type="ChEBI" id="CHEBI:29105"/>
    </ligand>
</feature>
<comment type="similarity">
    <text evidence="6">Belongs to the COQ4 family.</text>
</comment>
<dbReference type="Proteomes" id="UP000224006">
    <property type="component" value="Chromosome XIII"/>
</dbReference>